<keyword evidence="3" id="KW-0963">Cytoplasm</keyword>
<dbReference type="CTD" id="2969"/>
<dbReference type="FunFam" id="3.90.1460.10:FF:000001">
    <property type="entry name" value="general transcription factor II-I isoform X1"/>
    <property type="match status" value="3"/>
</dbReference>
<organism evidence="16 17">
    <name type="scientific">Mustela putorius furo</name>
    <name type="common">European domestic ferret</name>
    <name type="synonym">Mustela furo</name>
    <dbReference type="NCBI Taxonomy" id="9669"/>
    <lineage>
        <taxon>Eukaryota</taxon>
        <taxon>Metazoa</taxon>
        <taxon>Chordata</taxon>
        <taxon>Craniata</taxon>
        <taxon>Vertebrata</taxon>
        <taxon>Euteleostomi</taxon>
        <taxon>Mammalia</taxon>
        <taxon>Eutheria</taxon>
        <taxon>Laurasiatheria</taxon>
        <taxon>Carnivora</taxon>
        <taxon>Caniformia</taxon>
        <taxon>Musteloidea</taxon>
        <taxon>Mustelidae</taxon>
        <taxon>Mustelinae</taxon>
        <taxon>Mustela</taxon>
    </lineage>
</organism>
<evidence type="ECO:0000256" key="11">
    <source>
        <dbReference type="ARBA" id="ARBA00023163"/>
    </source>
</evidence>
<protein>
    <recommendedName>
        <fullName evidence="14">General transcription factor II-I</fullName>
    </recommendedName>
</protein>
<dbReference type="PIRSF" id="PIRSF016441">
    <property type="entry name" value="TF_II-I"/>
    <property type="match status" value="1"/>
</dbReference>
<evidence type="ECO:0000256" key="12">
    <source>
        <dbReference type="ARBA" id="ARBA00023242"/>
    </source>
</evidence>
<dbReference type="InterPro" id="IPR004212">
    <property type="entry name" value="GTF2I"/>
</dbReference>
<dbReference type="FunFam" id="3.90.1460.10:FF:000003">
    <property type="entry name" value="general transcription factor II-I isoform X1"/>
    <property type="match status" value="1"/>
</dbReference>
<comment type="subcellular location">
    <subcellularLocation>
        <location evidence="2">Cytoplasm</location>
    </subcellularLocation>
    <subcellularLocation>
        <location evidence="1">Nucleus</location>
    </subcellularLocation>
</comment>
<evidence type="ECO:0000313" key="17">
    <source>
        <dbReference type="RefSeq" id="XP_044930874.1"/>
    </source>
</evidence>
<dbReference type="GO" id="GO:0003677">
    <property type="term" value="F:DNA binding"/>
    <property type="evidence" value="ECO:0007669"/>
    <property type="project" value="UniProtKB-KW"/>
</dbReference>
<evidence type="ECO:0000256" key="10">
    <source>
        <dbReference type="ARBA" id="ARBA00023125"/>
    </source>
</evidence>
<feature type="region of interest" description="Disordered" evidence="15">
    <location>
        <begin position="938"/>
        <end position="978"/>
    </location>
</feature>
<dbReference type="FunFam" id="3.90.1460.10:FF:000002">
    <property type="entry name" value="General transcription factor II-I isoform 1"/>
    <property type="match status" value="1"/>
</dbReference>
<evidence type="ECO:0000256" key="3">
    <source>
        <dbReference type="ARBA" id="ARBA00022490"/>
    </source>
</evidence>
<evidence type="ECO:0000256" key="15">
    <source>
        <dbReference type="SAM" id="MobiDB-lite"/>
    </source>
</evidence>
<dbReference type="AlphaFoldDB" id="A0A8U0UW50"/>
<dbReference type="GO" id="GO:0003700">
    <property type="term" value="F:DNA-binding transcription factor activity"/>
    <property type="evidence" value="ECO:0007669"/>
    <property type="project" value="TreeGrafter"/>
</dbReference>
<dbReference type="GO" id="GO:0005634">
    <property type="term" value="C:nucleus"/>
    <property type="evidence" value="ECO:0007669"/>
    <property type="project" value="UniProtKB-SubCell"/>
</dbReference>
<keyword evidence="16" id="KW-1185">Reference proteome</keyword>
<dbReference type="GO" id="GO:0005737">
    <property type="term" value="C:cytoplasm"/>
    <property type="evidence" value="ECO:0007669"/>
    <property type="project" value="UniProtKB-SubCell"/>
</dbReference>
<dbReference type="RefSeq" id="XP_044930874.1">
    <property type="nucleotide sequence ID" value="XM_045074939.1"/>
</dbReference>
<name>A0A8U0UW50_MUSPF</name>
<keyword evidence="9" id="KW-0805">Transcription regulation</keyword>
<feature type="region of interest" description="Disordered" evidence="15">
    <location>
        <begin position="241"/>
        <end position="321"/>
    </location>
</feature>
<feature type="compositionally biased region" description="Acidic residues" evidence="15">
    <location>
        <begin position="284"/>
        <end position="297"/>
    </location>
</feature>
<evidence type="ECO:0000256" key="13">
    <source>
        <dbReference type="ARBA" id="ARBA00055781"/>
    </source>
</evidence>
<keyword evidence="6" id="KW-0677">Repeat</keyword>
<proteinExistence type="predicted"/>
<evidence type="ECO:0000256" key="2">
    <source>
        <dbReference type="ARBA" id="ARBA00004496"/>
    </source>
</evidence>
<dbReference type="Gene3D" id="3.90.1460.10">
    <property type="entry name" value="GTF2I-like"/>
    <property type="match status" value="6"/>
</dbReference>
<feature type="region of interest" description="Disordered" evidence="15">
    <location>
        <begin position="641"/>
        <end position="660"/>
    </location>
</feature>
<evidence type="ECO:0000313" key="16">
    <source>
        <dbReference type="Proteomes" id="UP000000715"/>
    </source>
</evidence>
<feature type="region of interest" description="Disordered" evidence="15">
    <location>
        <begin position="666"/>
        <end position="693"/>
    </location>
</feature>
<evidence type="ECO:0000256" key="4">
    <source>
        <dbReference type="ARBA" id="ARBA00022499"/>
    </source>
</evidence>
<sequence>MAQVAMSTLPVEDEESSESRMVVTFLMSALESMCKELAKSKAEVACIAVYETDVFVVGTERGRAFVNTRKDFQKDFVKYCVEEEEKAAEMHKMKSTGPANRMSVDAVEIETLRKTVEDYFCFCYGKALGKSTVVPVPYEKMLRDQSAVVVQGLPEGVAFKHPENYDLATLKWILENKAGISFIIKRPFLEPKKHLGGRVMVTDAERSMLSPGGSCGPVKVKTEPTEDSGISLEMAAVTVKEESEDPDYYQYNIQAGPSETDDVDDKLPLSKSLQGSHRSSEGNEGTEMEAPAEDDDYSPPTKRPKSSEPPQPPVAEPANAGKRKVREFNFEKWNARITDLRKQVEELFERKYAQAIKAKGPVTIPYPLFQSHVEDLYVEGLPEGIPFRRPSTYGIPRLERILLAKERIRFVIKKHELLNSTREDLQLDKPASGVKEEWYARITKLRKMVDQLFCKKFAEALGSTEAKAVPYQKFEAHPNDLYVEGLPENIPFRSPSWYGIPRLEKIIQVGNRIKFVIKRPELLTHSTTEVTQPRTNTPVKEDWNVRITKLRKQVEEIFNLKFAQALGLTEAVKVPYPVFESNPEFLYVEGLPEGIPFRSPTWFGIPRLERIVRGSNKIKFVVKKPELVISYLPPGMASKINTKALQSPKRPRSPGSNSKVPEIEVTVEGPNNNNPQTSAVRTPTQTNGSNVPFKPRGREFSFEAWNAKITDLKQKVENLFNEKCGEALGLKQAVKVPFALFESFPEDFYVEGLPEGVPFRRPSTFGIPRLEKILRNKAKIKFIIKKPEMFETAIKESTSSSKSPPRKINSSPNVNTTASGVEDLNIIQVTIPDDDNERLSKVEKARQLREQVNDLFSRKFGEAIGMGFPVKVPYRKITINPGCVVVDGMPPGVSFKAPSYLEISSMRRILDSAEFIKFTVIRPFPGLVINNQLVDQNESEGPVIQESAEPSQLEVPATEEIKEADGNSQIKQEPDPTW</sequence>
<accession>A0A8U0UW50</accession>
<dbReference type="Proteomes" id="UP000000715">
    <property type="component" value="Unplaced"/>
</dbReference>
<evidence type="ECO:0000256" key="9">
    <source>
        <dbReference type="ARBA" id="ARBA00023015"/>
    </source>
</evidence>
<evidence type="ECO:0000256" key="14">
    <source>
        <dbReference type="ARBA" id="ARBA00067778"/>
    </source>
</evidence>
<evidence type="ECO:0000256" key="6">
    <source>
        <dbReference type="ARBA" id="ARBA00022737"/>
    </source>
</evidence>
<evidence type="ECO:0000256" key="7">
    <source>
        <dbReference type="ARBA" id="ARBA00022843"/>
    </source>
</evidence>
<dbReference type="InterPro" id="IPR036647">
    <property type="entry name" value="GTF2I-like_rpt_sf"/>
</dbReference>
<dbReference type="InterPro" id="IPR016659">
    <property type="entry name" value="TF_II-I"/>
</dbReference>
<feature type="region of interest" description="Disordered" evidence="15">
    <location>
        <begin position="795"/>
        <end position="816"/>
    </location>
</feature>
<feature type="region of interest" description="Disordered" evidence="15">
    <location>
        <begin position="207"/>
        <end position="227"/>
    </location>
</feature>
<dbReference type="SUPFAM" id="SSF117773">
    <property type="entry name" value="GTF2I-like repeat"/>
    <property type="match status" value="6"/>
</dbReference>
<dbReference type="GO" id="GO:0006366">
    <property type="term" value="P:transcription by RNA polymerase II"/>
    <property type="evidence" value="ECO:0007669"/>
    <property type="project" value="InterPro"/>
</dbReference>
<keyword evidence="11" id="KW-0804">Transcription</keyword>
<feature type="compositionally biased region" description="Polar residues" evidence="15">
    <location>
        <begin position="669"/>
        <end position="690"/>
    </location>
</feature>
<evidence type="ECO:0000256" key="8">
    <source>
        <dbReference type="ARBA" id="ARBA00022990"/>
    </source>
</evidence>
<dbReference type="Pfam" id="PF02946">
    <property type="entry name" value="GTF2I"/>
    <property type="match status" value="6"/>
</dbReference>
<keyword evidence="10" id="KW-0238">DNA-binding</keyword>
<evidence type="ECO:0000256" key="1">
    <source>
        <dbReference type="ARBA" id="ARBA00004123"/>
    </source>
</evidence>
<keyword evidence="5" id="KW-0597">Phosphoprotein</keyword>
<gene>
    <name evidence="17" type="primary">GTF2I</name>
</gene>
<dbReference type="FunFam" id="3.90.1460.10:FF:000004">
    <property type="entry name" value="general transcription factor II-I isoform X1"/>
    <property type="match status" value="1"/>
</dbReference>
<reference evidence="17" key="1">
    <citation type="submission" date="2025-08" db="UniProtKB">
        <authorList>
            <consortium name="RefSeq"/>
        </authorList>
    </citation>
    <scope>IDENTIFICATION</scope>
    <source>
        <tissue evidence="17">Brain</tissue>
    </source>
</reference>
<comment type="function">
    <text evidence="13">Interacts with the basal transcription machinery by coordinating the formation of a multiprotein complex at the C-FOS promoter, and linking specific signal responsive activator complexes. Promotes the formation of stable high-order complexes of SRF and PHOX1 and interacts cooperatively with PHOX1 to promote serum-inducible transcription of a reporter gene deriven by the C-FOS serum response element (SRE). Acts as a coregulator for USF1 by binding independently two promoter elements, a pyrimidine-rich initiator (Inr) and an upstream E-box. Required for the formation of functional ARID3A DNA-binding complexes and for activation of immunoglobulin heavy-chain transcription upon B-lymphocyte activation.</text>
</comment>
<keyword evidence="7" id="KW-0832">Ubl conjugation</keyword>
<dbReference type="PANTHER" id="PTHR46304">
    <property type="entry name" value="GENERAL TRANSCRIPTION FACTOR II-I REPEAT DOMAIN-CONTAINING PROTEIN 1"/>
    <property type="match status" value="1"/>
</dbReference>
<dbReference type="PANTHER" id="PTHR46304:SF2">
    <property type="entry name" value="GENERAL TRANSCRIPTION FACTOR II-I"/>
    <property type="match status" value="1"/>
</dbReference>
<dbReference type="GeneID" id="101687263"/>
<keyword evidence="12" id="KW-0539">Nucleus</keyword>
<evidence type="ECO:0000256" key="5">
    <source>
        <dbReference type="ARBA" id="ARBA00022553"/>
    </source>
</evidence>
<keyword evidence="8" id="KW-0007">Acetylation</keyword>
<keyword evidence="4" id="KW-1017">Isopeptide bond</keyword>
<dbReference type="PROSITE" id="PS51139">
    <property type="entry name" value="GTF2I"/>
    <property type="match status" value="6"/>
</dbReference>